<keyword evidence="2" id="KW-1185">Reference proteome</keyword>
<protein>
    <recommendedName>
        <fullName evidence="3">Lipoprotein</fullName>
    </recommendedName>
</protein>
<dbReference type="RefSeq" id="WP_270040627.1">
    <property type="nucleotide sequence ID" value="NZ_JAPDOD010000012.1"/>
</dbReference>
<evidence type="ECO:0000313" key="1">
    <source>
        <dbReference type="EMBL" id="MDA0161417.1"/>
    </source>
</evidence>
<name>A0A9X3S1R5_9ACTN</name>
<organism evidence="1 2">
    <name type="scientific">Solirubrobacter ginsenosidimutans</name>
    <dbReference type="NCBI Taxonomy" id="490573"/>
    <lineage>
        <taxon>Bacteria</taxon>
        <taxon>Bacillati</taxon>
        <taxon>Actinomycetota</taxon>
        <taxon>Thermoleophilia</taxon>
        <taxon>Solirubrobacterales</taxon>
        <taxon>Solirubrobacteraceae</taxon>
        <taxon>Solirubrobacter</taxon>
    </lineage>
</organism>
<dbReference type="Proteomes" id="UP001149140">
    <property type="component" value="Unassembled WGS sequence"/>
</dbReference>
<evidence type="ECO:0008006" key="3">
    <source>
        <dbReference type="Google" id="ProtNLM"/>
    </source>
</evidence>
<proteinExistence type="predicted"/>
<dbReference type="PROSITE" id="PS51257">
    <property type="entry name" value="PROKAR_LIPOPROTEIN"/>
    <property type="match status" value="1"/>
</dbReference>
<sequence>MKVAVLALAALALTGCESTQSKSAKLESVAQRSKHEKGLVISEQAKEIKVEGTTMLQDANGAATVVELRNESKGSLVGLPVSVQVLDKASKPLYANDAPGLDSSLVSVASLGPGAELAWVNDQVTIATPGQSVVAKIGAGAKPGPAQLPQMELTGLKAEADASGEQAITGDVANRSQVEQRRLVVYVTGRKGDKVVAAGRAIVERLAPGKSAHFSVFPIGDPNGAELSAAAPPTVVAP</sequence>
<evidence type="ECO:0000313" key="2">
    <source>
        <dbReference type="Proteomes" id="UP001149140"/>
    </source>
</evidence>
<dbReference type="EMBL" id="JAPDOD010000012">
    <property type="protein sequence ID" value="MDA0161417.1"/>
    <property type="molecule type" value="Genomic_DNA"/>
</dbReference>
<dbReference type="AlphaFoldDB" id="A0A9X3S1R5"/>
<reference evidence="1" key="1">
    <citation type="submission" date="2022-10" db="EMBL/GenBank/DDBJ databases">
        <title>The WGS of Solirubrobacter ginsenosidimutans DSM 21036.</title>
        <authorList>
            <person name="Jiang Z."/>
        </authorList>
    </citation>
    <scope>NUCLEOTIDE SEQUENCE</scope>
    <source>
        <strain evidence="1">DSM 21036</strain>
    </source>
</reference>
<gene>
    <name evidence="1" type="ORF">OM076_14160</name>
</gene>
<accession>A0A9X3S1R5</accession>
<comment type="caution">
    <text evidence="1">The sequence shown here is derived from an EMBL/GenBank/DDBJ whole genome shotgun (WGS) entry which is preliminary data.</text>
</comment>